<dbReference type="RefSeq" id="WP_378062248.1">
    <property type="nucleotide sequence ID" value="NZ_JBHSIS010000027.1"/>
</dbReference>
<evidence type="ECO:0000256" key="1">
    <source>
        <dbReference type="SAM" id="MobiDB-lite"/>
    </source>
</evidence>
<comment type="caution">
    <text evidence="2">The sequence shown here is derived from an EMBL/GenBank/DDBJ whole genome shotgun (WGS) entry which is preliminary data.</text>
</comment>
<organism evidence="2 3">
    <name type="scientific">Actinophytocola glycyrrhizae</name>
    <dbReference type="NCBI Taxonomy" id="2044873"/>
    <lineage>
        <taxon>Bacteria</taxon>
        <taxon>Bacillati</taxon>
        <taxon>Actinomycetota</taxon>
        <taxon>Actinomycetes</taxon>
        <taxon>Pseudonocardiales</taxon>
        <taxon>Pseudonocardiaceae</taxon>
    </lineage>
</organism>
<keyword evidence="3" id="KW-1185">Reference proteome</keyword>
<dbReference type="EMBL" id="JBHSIS010000027">
    <property type="protein sequence ID" value="MFC4859283.1"/>
    <property type="molecule type" value="Genomic_DNA"/>
</dbReference>
<accession>A0ABV9SC26</accession>
<protein>
    <submittedName>
        <fullName evidence="2">Uncharacterized protein</fullName>
    </submittedName>
</protein>
<gene>
    <name evidence="2" type="ORF">ACFPCV_37795</name>
</gene>
<sequence length="160" mass="18153">MNALPAEIVEFVRLSQRVSTNFTVTLPSREVFDAVMTAMERANSFDPREVAQTIGSLFDNAMRVTFGAEGSPVLYIEVPFFTHQRITAPHWLRRSVHRRPASRLRTPGHLLGSRDAGRRDLRRAVPGNQWLRRRGRARRTPSPDPDLVGLNPPPRHARPS</sequence>
<name>A0ABV9SC26_9PSEU</name>
<reference evidence="3" key="1">
    <citation type="journal article" date="2019" name="Int. J. Syst. Evol. Microbiol.">
        <title>The Global Catalogue of Microorganisms (GCM) 10K type strain sequencing project: providing services to taxonomists for standard genome sequencing and annotation.</title>
        <authorList>
            <consortium name="The Broad Institute Genomics Platform"/>
            <consortium name="The Broad Institute Genome Sequencing Center for Infectious Disease"/>
            <person name="Wu L."/>
            <person name="Ma J."/>
        </authorList>
    </citation>
    <scope>NUCLEOTIDE SEQUENCE [LARGE SCALE GENOMIC DNA]</scope>
    <source>
        <strain evidence="3">ZS-22-S1</strain>
    </source>
</reference>
<dbReference type="Proteomes" id="UP001595859">
    <property type="component" value="Unassembled WGS sequence"/>
</dbReference>
<evidence type="ECO:0000313" key="2">
    <source>
        <dbReference type="EMBL" id="MFC4859283.1"/>
    </source>
</evidence>
<proteinExistence type="predicted"/>
<feature type="region of interest" description="Disordered" evidence="1">
    <location>
        <begin position="103"/>
        <end position="160"/>
    </location>
</feature>
<evidence type="ECO:0000313" key="3">
    <source>
        <dbReference type="Proteomes" id="UP001595859"/>
    </source>
</evidence>